<dbReference type="InterPro" id="IPR036380">
    <property type="entry name" value="Isochorismatase-like_sf"/>
</dbReference>
<dbReference type="Gene3D" id="3.40.50.850">
    <property type="entry name" value="Isochorismatase-like"/>
    <property type="match status" value="1"/>
</dbReference>
<dbReference type="CDD" id="cd01012">
    <property type="entry name" value="YcaC_related"/>
    <property type="match status" value="1"/>
</dbReference>
<dbReference type="PANTHER" id="PTHR14119:SF3">
    <property type="entry name" value="ISOCHORISMATASE DOMAIN-CONTAINING PROTEIN 2"/>
    <property type="match status" value="1"/>
</dbReference>
<keyword evidence="3" id="KW-1185">Reference proteome</keyword>
<dbReference type="Proteomes" id="UP000192731">
    <property type="component" value="Unassembled WGS sequence"/>
</dbReference>
<dbReference type="RefSeq" id="WP_084052522.1">
    <property type="nucleotide sequence ID" value="NZ_FWWT01000013.1"/>
</dbReference>
<dbReference type="STRING" id="656914.SAMN00017405_1128"/>
<name>A0A1W1UYG2_DESTI</name>
<evidence type="ECO:0000313" key="3">
    <source>
        <dbReference type="Proteomes" id="UP000192731"/>
    </source>
</evidence>
<accession>A0A1W1UYG2</accession>
<dbReference type="InterPro" id="IPR050993">
    <property type="entry name" value="Isochorismatase_domain"/>
</dbReference>
<evidence type="ECO:0000259" key="1">
    <source>
        <dbReference type="Pfam" id="PF00857"/>
    </source>
</evidence>
<proteinExistence type="predicted"/>
<dbReference type="SUPFAM" id="SSF52499">
    <property type="entry name" value="Isochorismatase-like hydrolases"/>
    <property type="match status" value="1"/>
</dbReference>
<organism evidence="2 3">
    <name type="scientific">Desulfonispora thiosulfatigenes DSM 11270</name>
    <dbReference type="NCBI Taxonomy" id="656914"/>
    <lineage>
        <taxon>Bacteria</taxon>
        <taxon>Bacillati</taxon>
        <taxon>Bacillota</taxon>
        <taxon>Clostridia</taxon>
        <taxon>Eubacteriales</taxon>
        <taxon>Peptococcaceae</taxon>
        <taxon>Desulfonispora</taxon>
    </lineage>
</organism>
<dbReference type="EMBL" id="FWWT01000013">
    <property type="protein sequence ID" value="SMB86137.1"/>
    <property type="molecule type" value="Genomic_DNA"/>
</dbReference>
<dbReference type="PANTHER" id="PTHR14119">
    <property type="entry name" value="HYDROLASE"/>
    <property type="match status" value="1"/>
</dbReference>
<protein>
    <submittedName>
        <fullName evidence="2">Nicotinamidase-related amidase</fullName>
    </submittedName>
</protein>
<dbReference type="Pfam" id="PF00857">
    <property type="entry name" value="Isochorismatase"/>
    <property type="match status" value="1"/>
</dbReference>
<sequence length="182" mass="20080">MDKFTLKKDETVLLVIDIQERLVPAMKSGDQVINKTNILLQAATNLGIPVLVTEQYPKGLGKTVEEVSKYLNQSKVFEKTSFSACIPEVVAELKGLGRKKVIIAGMETHVCVFQTVRDLLAHGYEVFVTEDAISSRTGENKQNGLNLMSHMGAVVTNTETIIFDLLKKAGTPEFKVLSKLIK</sequence>
<gene>
    <name evidence="2" type="ORF">SAMN00017405_1128</name>
</gene>
<feature type="domain" description="Isochorismatase-like" evidence="1">
    <location>
        <begin position="11"/>
        <end position="159"/>
    </location>
</feature>
<dbReference type="InterPro" id="IPR000868">
    <property type="entry name" value="Isochorismatase-like_dom"/>
</dbReference>
<dbReference type="OrthoDB" id="9789777at2"/>
<reference evidence="2 3" key="1">
    <citation type="submission" date="2017-04" db="EMBL/GenBank/DDBJ databases">
        <authorList>
            <person name="Afonso C.L."/>
            <person name="Miller P.J."/>
            <person name="Scott M.A."/>
            <person name="Spackman E."/>
            <person name="Goraichik I."/>
            <person name="Dimitrov K.M."/>
            <person name="Suarez D.L."/>
            <person name="Swayne D.E."/>
        </authorList>
    </citation>
    <scope>NUCLEOTIDE SEQUENCE [LARGE SCALE GENOMIC DNA]</scope>
    <source>
        <strain evidence="2 3">DSM 11270</strain>
    </source>
</reference>
<dbReference type="AlphaFoldDB" id="A0A1W1UYG2"/>
<evidence type="ECO:0000313" key="2">
    <source>
        <dbReference type="EMBL" id="SMB86137.1"/>
    </source>
</evidence>